<name>A0ABS9Z4K4_9HYPH</name>
<reference evidence="2" key="1">
    <citation type="journal article" date="2022" name="ISME J.">
        <title>Identification of active gaseous-alkane degraders at natural gas seeps.</title>
        <authorList>
            <person name="Farhan Ul Haque M."/>
            <person name="Hernandez M."/>
            <person name="Crombie A.T."/>
            <person name="Murrell J.C."/>
        </authorList>
    </citation>
    <scope>NUCLEOTIDE SEQUENCE</scope>
    <source>
        <strain evidence="2">PC2</strain>
    </source>
</reference>
<evidence type="ECO:0000313" key="2">
    <source>
        <dbReference type="EMBL" id="MCI4682527.1"/>
    </source>
</evidence>
<keyword evidence="3" id="KW-1185">Reference proteome</keyword>
<dbReference type="Pfam" id="PF16868">
    <property type="entry name" value="NMT1_3"/>
    <property type="match status" value="1"/>
</dbReference>
<dbReference type="PANTHER" id="PTHR42941">
    <property type="entry name" value="SLL1037 PROTEIN"/>
    <property type="match status" value="1"/>
</dbReference>
<keyword evidence="1" id="KW-0812">Transmembrane</keyword>
<proteinExistence type="predicted"/>
<dbReference type="SUPFAM" id="SSF53850">
    <property type="entry name" value="Periplasmic binding protein-like II"/>
    <property type="match status" value="1"/>
</dbReference>
<accession>A0ABS9Z4K4</accession>
<dbReference type="RefSeq" id="WP_243066532.1">
    <property type="nucleotide sequence ID" value="NZ_JAIVFK010000061.1"/>
</dbReference>
<dbReference type="InterPro" id="IPR011852">
    <property type="entry name" value="TRAP_TAXI"/>
</dbReference>
<dbReference type="PANTHER" id="PTHR42941:SF1">
    <property type="entry name" value="SLL1037 PROTEIN"/>
    <property type="match status" value="1"/>
</dbReference>
<feature type="transmembrane region" description="Helical" evidence="1">
    <location>
        <begin position="325"/>
        <end position="347"/>
    </location>
</feature>
<dbReference type="NCBIfam" id="TIGR02122">
    <property type="entry name" value="TRAP_TAXI"/>
    <property type="match status" value="1"/>
</dbReference>
<evidence type="ECO:0000256" key="1">
    <source>
        <dbReference type="SAM" id="Phobius"/>
    </source>
</evidence>
<sequence length="434" mass="46480">MSNFSRRLFALAGLLLALGAGMAAWRALTQPKILTIAVGPPGYDDFDFVEAWSRALADRDAGVRLKVLETAGPVESLAKLKSGEARLAVTRADLPVSERVRAVALLHSDPVVIVAPAKPAIDNFGQLKGKSLGVIGSPGANEALIATLTRHYRADVRVVDLPSAASAIAAAFRAGKANALLFVAPTTRSAKVGESWAAVRRAVGKKLEFVAIDDNDAIVEAAPAYETEEIAAGLFGGRPPLPEEEVSTLRVPIMLVADRRISNRTIGALTRNLFENRQRIAEDSAIANLIKSASTDKDATIPIHPGAQAYYDGEETTLLEQYGDWLYYGPLLLGALGSGILAVLRYLGFMRAKETSESLLAKVPEVIGLIKAATTNEDLDRIHAGIDAAVERFSQDVVQGNLEEQKTAPIALAVDYLGRMIAERRRQILGETTK</sequence>
<evidence type="ECO:0000313" key="3">
    <source>
        <dbReference type="Proteomes" id="UP001139104"/>
    </source>
</evidence>
<keyword evidence="1" id="KW-0472">Membrane</keyword>
<protein>
    <submittedName>
        <fullName evidence="2">TAXI family TRAP transporter solute-binding subunit</fullName>
    </submittedName>
</protein>
<keyword evidence="1" id="KW-1133">Transmembrane helix</keyword>
<dbReference type="Proteomes" id="UP001139104">
    <property type="component" value="Unassembled WGS sequence"/>
</dbReference>
<gene>
    <name evidence="2" type="ORF">K2U94_07095</name>
</gene>
<comment type="caution">
    <text evidence="2">The sequence shown here is derived from an EMBL/GenBank/DDBJ whole genome shotgun (WGS) entry which is preliminary data.</text>
</comment>
<dbReference type="Gene3D" id="3.40.190.10">
    <property type="entry name" value="Periplasmic binding protein-like II"/>
    <property type="match status" value="2"/>
</dbReference>
<organism evidence="2 3">
    <name type="scientific">Candidatus Rhodoblastus alkanivorans</name>
    <dbReference type="NCBI Taxonomy" id="2954117"/>
    <lineage>
        <taxon>Bacteria</taxon>
        <taxon>Pseudomonadati</taxon>
        <taxon>Pseudomonadota</taxon>
        <taxon>Alphaproteobacteria</taxon>
        <taxon>Hyphomicrobiales</taxon>
        <taxon>Rhodoblastaceae</taxon>
        <taxon>Rhodoblastus</taxon>
    </lineage>
</organism>
<dbReference type="EMBL" id="JAIVFP010000001">
    <property type="protein sequence ID" value="MCI4682527.1"/>
    <property type="molecule type" value="Genomic_DNA"/>
</dbReference>